<dbReference type="Proteomes" id="UP001155280">
    <property type="component" value="Unassembled WGS sequence"/>
</dbReference>
<sequence length="193" mass="21590">MKKRVNSLFVLALAGMLSFTSCKDNKEAENEPAEPMQHEMHQADTEMDHEGDMMDQSGGEMAMAEFSDENSSMMYQHYLEIKDALVATDAAAAKKAAGNMAGMMEEKNDISSIAENIASIDDVNKQRELFSELTAAMEPALKEAITSGKIYKQYCPMAFEGKGDYWYSNSDQIRNPYYGDKMLKCGRVEETIE</sequence>
<dbReference type="RefSeq" id="WP_241550200.1">
    <property type="nucleotide sequence ID" value="NZ_JANCNS010000001.1"/>
</dbReference>
<reference evidence="4" key="1">
    <citation type="submission" date="2022-07" db="EMBL/GenBank/DDBJ databases">
        <title>Gramela sediminis sp. nov., isolated from deep-sea sediment of the Indian Ocean.</title>
        <authorList>
            <person name="Shi H."/>
        </authorList>
    </citation>
    <scope>NUCLEOTIDE SEQUENCE</scope>
    <source>
        <strain evidence="4">GC03-9</strain>
    </source>
</reference>
<evidence type="ECO:0000313" key="4">
    <source>
        <dbReference type="EMBL" id="MCP9199691.1"/>
    </source>
</evidence>
<dbReference type="EMBL" id="JANCNS010000001">
    <property type="protein sequence ID" value="MCP9199691.1"/>
    <property type="molecule type" value="Genomic_DNA"/>
</dbReference>
<keyword evidence="5" id="KW-1185">Reference proteome</keyword>
<feature type="compositionally biased region" description="Basic and acidic residues" evidence="1">
    <location>
        <begin position="36"/>
        <end position="50"/>
    </location>
</feature>
<dbReference type="InterPro" id="IPR021782">
    <property type="entry name" value="DUF3347"/>
</dbReference>
<proteinExistence type="predicted"/>
<feature type="domain" description="DUF3347" evidence="3">
    <location>
        <begin position="75"/>
        <end position="143"/>
    </location>
</feature>
<feature type="region of interest" description="Disordered" evidence="1">
    <location>
        <begin position="24"/>
        <end position="50"/>
    </location>
</feature>
<dbReference type="PROSITE" id="PS51257">
    <property type="entry name" value="PROKAR_LIPOPROTEIN"/>
    <property type="match status" value="1"/>
</dbReference>
<protein>
    <submittedName>
        <fullName evidence="4">DUF3347 domain-containing protein</fullName>
    </submittedName>
</protein>
<evidence type="ECO:0000313" key="5">
    <source>
        <dbReference type="Proteomes" id="UP001155280"/>
    </source>
</evidence>
<evidence type="ECO:0000259" key="3">
    <source>
        <dbReference type="Pfam" id="PF11827"/>
    </source>
</evidence>
<name>A0A9X2I2A1_9FLAO</name>
<feature type="signal peptide" evidence="2">
    <location>
        <begin position="1"/>
        <end position="23"/>
    </location>
</feature>
<evidence type="ECO:0000256" key="2">
    <source>
        <dbReference type="SAM" id="SignalP"/>
    </source>
</evidence>
<organism evidence="4 5">
    <name type="scientific">Christiangramia oceanisediminis</name>
    <dbReference type="NCBI Taxonomy" id="2920386"/>
    <lineage>
        <taxon>Bacteria</taxon>
        <taxon>Pseudomonadati</taxon>
        <taxon>Bacteroidota</taxon>
        <taxon>Flavobacteriia</taxon>
        <taxon>Flavobacteriales</taxon>
        <taxon>Flavobacteriaceae</taxon>
        <taxon>Christiangramia</taxon>
    </lineage>
</organism>
<feature type="chain" id="PRO_5040865668" evidence="2">
    <location>
        <begin position="24"/>
        <end position="193"/>
    </location>
</feature>
<keyword evidence="2" id="KW-0732">Signal</keyword>
<gene>
    <name evidence="4" type="ORF">MKO06_07230</name>
</gene>
<comment type="caution">
    <text evidence="4">The sequence shown here is derived from an EMBL/GenBank/DDBJ whole genome shotgun (WGS) entry which is preliminary data.</text>
</comment>
<dbReference type="AlphaFoldDB" id="A0A9X2I2A1"/>
<accession>A0A9X2I2A1</accession>
<dbReference type="Pfam" id="PF11827">
    <property type="entry name" value="DUF3347"/>
    <property type="match status" value="1"/>
</dbReference>
<evidence type="ECO:0000256" key="1">
    <source>
        <dbReference type="SAM" id="MobiDB-lite"/>
    </source>
</evidence>